<keyword evidence="1" id="KW-1133">Transmembrane helix</keyword>
<reference evidence="2 3" key="1">
    <citation type="journal article" date="2016" name="Nat. Commun.">
        <title>Thousands of microbial genomes shed light on interconnected biogeochemical processes in an aquifer system.</title>
        <authorList>
            <person name="Anantharaman K."/>
            <person name="Brown C.T."/>
            <person name="Hug L.A."/>
            <person name="Sharon I."/>
            <person name="Castelle C.J."/>
            <person name="Probst A.J."/>
            <person name="Thomas B.C."/>
            <person name="Singh A."/>
            <person name="Wilkins M.J."/>
            <person name="Karaoz U."/>
            <person name="Brodie E.L."/>
            <person name="Williams K.H."/>
            <person name="Hubbard S.S."/>
            <person name="Banfield J.F."/>
        </authorList>
    </citation>
    <scope>NUCLEOTIDE SEQUENCE [LARGE SCALE GENOMIC DNA]</scope>
</reference>
<feature type="transmembrane region" description="Helical" evidence="1">
    <location>
        <begin position="121"/>
        <end position="138"/>
    </location>
</feature>
<name>A0A1F5Z1C0_9BACT</name>
<organism evidence="2 3">
    <name type="scientific">Candidatus Gottesmanbacteria bacterium RIFCSPHIGHO2_01_FULL_40_15</name>
    <dbReference type="NCBI Taxonomy" id="1798376"/>
    <lineage>
        <taxon>Bacteria</taxon>
        <taxon>Candidatus Gottesmaniibacteriota</taxon>
    </lineage>
</organism>
<accession>A0A1F5Z1C0</accession>
<sequence>MKESEYMTEAGIPNEIRETKTAQSLRDTFNFLKSQGKKLLEEVNNSRVTVMAGLAPIVGASILQERNYPPVTEDPFVYMAAPLSAAAVLSRTTEGRYKLYVSAGAVALGTAVSLVTNEPAAAIAGVSTAAGFGLGSILRGRRLPVTE</sequence>
<feature type="transmembrane region" description="Helical" evidence="1">
    <location>
        <begin position="97"/>
        <end position="115"/>
    </location>
</feature>
<dbReference type="AlphaFoldDB" id="A0A1F5Z1C0"/>
<comment type="caution">
    <text evidence="2">The sequence shown here is derived from an EMBL/GenBank/DDBJ whole genome shotgun (WGS) entry which is preliminary data.</text>
</comment>
<proteinExistence type="predicted"/>
<dbReference type="Proteomes" id="UP000177354">
    <property type="component" value="Unassembled WGS sequence"/>
</dbReference>
<keyword evidence="1" id="KW-0472">Membrane</keyword>
<evidence type="ECO:0000256" key="1">
    <source>
        <dbReference type="SAM" id="Phobius"/>
    </source>
</evidence>
<evidence type="ECO:0000313" key="3">
    <source>
        <dbReference type="Proteomes" id="UP000177354"/>
    </source>
</evidence>
<gene>
    <name evidence="2" type="ORF">A2777_06535</name>
</gene>
<evidence type="ECO:0000313" key="2">
    <source>
        <dbReference type="EMBL" id="OGG06231.1"/>
    </source>
</evidence>
<dbReference type="EMBL" id="MFJF01000018">
    <property type="protein sequence ID" value="OGG06231.1"/>
    <property type="molecule type" value="Genomic_DNA"/>
</dbReference>
<keyword evidence="1" id="KW-0812">Transmembrane</keyword>
<protein>
    <submittedName>
        <fullName evidence="2">Uncharacterized protein</fullName>
    </submittedName>
</protein>